<evidence type="ECO:0000313" key="7">
    <source>
        <dbReference type="EMBL" id="MBH0776733.1"/>
    </source>
</evidence>
<dbReference type="PANTHER" id="PTHR30055">
    <property type="entry name" value="HTH-TYPE TRANSCRIPTIONAL REGULATOR RUTR"/>
    <property type="match status" value="1"/>
</dbReference>
<evidence type="ECO:0000259" key="6">
    <source>
        <dbReference type="PROSITE" id="PS50977"/>
    </source>
</evidence>
<evidence type="ECO:0000256" key="2">
    <source>
        <dbReference type="ARBA" id="ARBA00023125"/>
    </source>
</evidence>
<dbReference type="Gene3D" id="1.10.357.10">
    <property type="entry name" value="Tetracycline Repressor, domain 2"/>
    <property type="match status" value="1"/>
</dbReference>
<protein>
    <submittedName>
        <fullName evidence="7">TetR family transcriptional regulator</fullName>
    </submittedName>
</protein>
<accession>A0A931IBE7</accession>
<feature type="domain" description="HTH tetR-type" evidence="6">
    <location>
        <begin position="13"/>
        <end position="73"/>
    </location>
</feature>
<evidence type="ECO:0000256" key="1">
    <source>
        <dbReference type="ARBA" id="ARBA00023015"/>
    </source>
</evidence>
<dbReference type="PANTHER" id="PTHR30055:SF234">
    <property type="entry name" value="HTH-TYPE TRANSCRIPTIONAL REGULATOR BETI"/>
    <property type="match status" value="1"/>
</dbReference>
<feature type="DNA-binding region" description="H-T-H motif" evidence="4">
    <location>
        <begin position="36"/>
        <end position="55"/>
    </location>
</feature>
<evidence type="ECO:0000313" key="8">
    <source>
        <dbReference type="Proteomes" id="UP000655751"/>
    </source>
</evidence>
<dbReference type="InterPro" id="IPR001647">
    <property type="entry name" value="HTH_TetR"/>
</dbReference>
<evidence type="ECO:0000256" key="5">
    <source>
        <dbReference type="SAM" id="MobiDB-lite"/>
    </source>
</evidence>
<dbReference type="InterPro" id="IPR036271">
    <property type="entry name" value="Tet_transcr_reg_TetR-rel_C_sf"/>
</dbReference>
<dbReference type="Proteomes" id="UP000655751">
    <property type="component" value="Unassembled WGS sequence"/>
</dbReference>
<reference evidence="7" key="1">
    <citation type="submission" date="2020-11" db="EMBL/GenBank/DDBJ databases">
        <title>Nocardia NEAU-351.nov., a novel actinomycete isolated from the cow dung.</title>
        <authorList>
            <person name="Zhang X."/>
        </authorList>
    </citation>
    <scope>NUCLEOTIDE SEQUENCE</scope>
    <source>
        <strain evidence="7">NEAU-351</strain>
    </source>
</reference>
<evidence type="ECO:0000256" key="3">
    <source>
        <dbReference type="ARBA" id="ARBA00023163"/>
    </source>
</evidence>
<dbReference type="InterPro" id="IPR050109">
    <property type="entry name" value="HTH-type_TetR-like_transc_reg"/>
</dbReference>
<organism evidence="7 8">
    <name type="scientific">Nocardia bovistercoris</name>
    <dbReference type="NCBI Taxonomy" id="2785916"/>
    <lineage>
        <taxon>Bacteria</taxon>
        <taxon>Bacillati</taxon>
        <taxon>Actinomycetota</taxon>
        <taxon>Actinomycetes</taxon>
        <taxon>Mycobacteriales</taxon>
        <taxon>Nocardiaceae</taxon>
        <taxon>Nocardia</taxon>
    </lineage>
</organism>
<dbReference type="SUPFAM" id="SSF48498">
    <property type="entry name" value="Tetracyclin repressor-like, C-terminal domain"/>
    <property type="match status" value="1"/>
</dbReference>
<name>A0A931IBE7_9NOCA</name>
<dbReference type="RefSeq" id="WP_196149052.1">
    <property type="nucleotide sequence ID" value="NZ_JADMLG010000003.1"/>
</dbReference>
<sequence>MAGQRRDGADSGPDTRARILAAAAKVLSTKGYSETRLADIAVLAELRAPAVYYYFASRDELIAEVMAVGQHRLRSHVESALAALPAETGPMDRICAAIEAHLGVELHLSDFATAVTRNLGQLPDDIRDRLRAESGAYNALWRDLLDAARAAGVVRPDLDLAAARMLLMGALNWTPEWWNPRVGPLTTLVVTAQCLVRHGLGLPGAGQPEPDASPTTEGENHA</sequence>
<feature type="region of interest" description="Disordered" evidence="5">
    <location>
        <begin position="200"/>
        <end position="222"/>
    </location>
</feature>
<keyword evidence="1" id="KW-0805">Transcription regulation</keyword>
<dbReference type="Pfam" id="PF17932">
    <property type="entry name" value="TetR_C_24"/>
    <property type="match status" value="1"/>
</dbReference>
<dbReference type="EMBL" id="JADMLG010000003">
    <property type="protein sequence ID" value="MBH0776733.1"/>
    <property type="molecule type" value="Genomic_DNA"/>
</dbReference>
<dbReference type="AlphaFoldDB" id="A0A931IBE7"/>
<comment type="caution">
    <text evidence="7">The sequence shown here is derived from an EMBL/GenBank/DDBJ whole genome shotgun (WGS) entry which is preliminary data.</text>
</comment>
<dbReference type="PRINTS" id="PR00455">
    <property type="entry name" value="HTHTETR"/>
</dbReference>
<keyword evidence="2 4" id="KW-0238">DNA-binding</keyword>
<proteinExistence type="predicted"/>
<dbReference type="Pfam" id="PF00440">
    <property type="entry name" value="TetR_N"/>
    <property type="match status" value="1"/>
</dbReference>
<dbReference type="Gene3D" id="1.10.10.60">
    <property type="entry name" value="Homeodomain-like"/>
    <property type="match status" value="1"/>
</dbReference>
<dbReference type="GO" id="GO:0000976">
    <property type="term" value="F:transcription cis-regulatory region binding"/>
    <property type="evidence" value="ECO:0007669"/>
    <property type="project" value="TreeGrafter"/>
</dbReference>
<dbReference type="SUPFAM" id="SSF46689">
    <property type="entry name" value="Homeodomain-like"/>
    <property type="match status" value="1"/>
</dbReference>
<evidence type="ECO:0000256" key="4">
    <source>
        <dbReference type="PROSITE-ProRule" id="PRU00335"/>
    </source>
</evidence>
<dbReference type="GO" id="GO:0003700">
    <property type="term" value="F:DNA-binding transcription factor activity"/>
    <property type="evidence" value="ECO:0007669"/>
    <property type="project" value="TreeGrafter"/>
</dbReference>
<dbReference type="InterPro" id="IPR009057">
    <property type="entry name" value="Homeodomain-like_sf"/>
</dbReference>
<dbReference type="PROSITE" id="PS50977">
    <property type="entry name" value="HTH_TETR_2"/>
    <property type="match status" value="1"/>
</dbReference>
<gene>
    <name evidence="7" type="ORF">IT779_10600</name>
</gene>
<keyword evidence="3" id="KW-0804">Transcription</keyword>
<dbReference type="InterPro" id="IPR041490">
    <property type="entry name" value="KstR2_TetR_C"/>
</dbReference>
<feature type="compositionally biased region" description="Polar residues" evidence="5">
    <location>
        <begin position="213"/>
        <end position="222"/>
    </location>
</feature>
<keyword evidence="8" id="KW-1185">Reference proteome</keyword>